<feature type="compositionally biased region" description="Basic and acidic residues" evidence="1">
    <location>
        <begin position="74"/>
        <end position="83"/>
    </location>
</feature>
<evidence type="ECO:0000313" key="2">
    <source>
        <dbReference type="EMBL" id="KAJ1210105.1"/>
    </source>
</evidence>
<protein>
    <submittedName>
        <fullName evidence="2">Uncharacterized protein</fullName>
    </submittedName>
</protein>
<sequence length="160" mass="16632">MEPGAGVVRWSGAGPEPAAARAPAERRRIRKLESGRRSAGASSRWGLKTSHRPWDPLEAGGLRAGAPRIGAATERGDRGREHPGGACCTSGASENLPAQAGAPPTWGEEEGTPTTLGGGVNSSLRSGQLAEAPPGTGEPRYWNTGPQERPESTEKTPEHL</sequence>
<dbReference type="EMBL" id="JANPWB010000002">
    <property type="protein sequence ID" value="KAJ1210105.1"/>
    <property type="molecule type" value="Genomic_DNA"/>
</dbReference>
<proteinExistence type="predicted"/>
<keyword evidence="3" id="KW-1185">Reference proteome</keyword>
<feature type="compositionally biased region" description="Basic and acidic residues" evidence="1">
    <location>
        <begin position="23"/>
        <end position="36"/>
    </location>
</feature>
<organism evidence="2 3">
    <name type="scientific">Pleurodeles waltl</name>
    <name type="common">Iberian ribbed newt</name>
    <dbReference type="NCBI Taxonomy" id="8319"/>
    <lineage>
        <taxon>Eukaryota</taxon>
        <taxon>Metazoa</taxon>
        <taxon>Chordata</taxon>
        <taxon>Craniata</taxon>
        <taxon>Vertebrata</taxon>
        <taxon>Euteleostomi</taxon>
        <taxon>Amphibia</taxon>
        <taxon>Batrachia</taxon>
        <taxon>Caudata</taxon>
        <taxon>Salamandroidea</taxon>
        <taxon>Salamandridae</taxon>
        <taxon>Pleurodelinae</taxon>
        <taxon>Pleurodeles</taxon>
    </lineage>
</organism>
<evidence type="ECO:0000313" key="3">
    <source>
        <dbReference type="Proteomes" id="UP001066276"/>
    </source>
</evidence>
<gene>
    <name evidence="2" type="ORF">NDU88_005473</name>
</gene>
<comment type="caution">
    <text evidence="2">The sequence shown here is derived from an EMBL/GenBank/DDBJ whole genome shotgun (WGS) entry which is preliminary data.</text>
</comment>
<dbReference type="Proteomes" id="UP001066276">
    <property type="component" value="Chromosome 1_2"/>
</dbReference>
<evidence type="ECO:0000256" key="1">
    <source>
        <dbReference type="SAM" id="MobiDB-lite"/>
    </source>
</evidence>
<feature type="region of interest" description="Disordered" evidence="1">
    <location>
        <begin position="1"/>
        <end position="160"/>
    </location>
</feature>
<feature type="compositionally biased region" description="Low complexity" evidence="1">
    <location>
        <begin position="12"/>
        <end position="22"/>
    </location>
</feature>
<accession>A0AAV7WCT7</accession>
<reference evidence="2" key="1">
    <citation type="journal article" date="2022" name="bioRxiv">
        <title>Sequencing and chromosome-scale assembly of the giantPleurodeles waltlgenome.</title>
        <authorList>
            <person name="Brown T."/>
            <person name="Elewa A."/>
            <person name="Iarovenko S."/>
            <person name="Subramanian E."/>
            <person name="Araus A.J."/>
            <person name="Petzold A."/>
            <person name="Susuki M."/>
            <person name="Suzuki K.-i.T."/>
            <person name="Hayashi T."/>
            <person name="Toyoda A."/>
            <person name="Oliveira C."/>
            <person name="Osipova E."/>
            <person name="Leigh N.D."/>
            <person name="Simon A."/>
            <person name="Yun M.H."/>
        </authorList>
    </citation>
    <scope>NUCLEOTIDE SEQUENCE</scope>
    <source>
        <strain evidence="2">20211129_DDA</strain>
        <tissue evidence="2">Liver</tissue>
    </source>
</reference>
<dbReference type="AlphaFoldDB" id="A0AAV7WCT7"/>
<name>A0AAV7WCT7_PLEWA</name>
<feature type="compositionally biased region" description="Basic and acidic residues" evidence="1">
    <location>
        <begin position="148"/>
        <end position="160"/>
    </location>
</feature>